<organism evidence="10 11">
    <name type="scientific">Tractidigestivibacter montrealensis</name>
    <dbReference type="NCBI Taxonomy" id="2972466"/>
    <lineage>
        <taxon>Bacteria</taxon>
        <taxon>Bacillati</taxon>
        <taxon>Actinomycetota</taxon>
        <taxon>Coriobacteriia</taxon>
        <taxon>Coriobacteriales</taxon>
        <taxon>Atopobiaceae</taxon>
        <taxon>Tractidigestivibacter</taxon>
    </lineage>
</organism>
<dbReference type="RefSeq" id="WP_158559504.1">
    <property type="nucleotide sequence ID" value="NZ_JANSKA010000001.1"/>
</dbReference>
<dbReference type="PANTHER" id="PTHR33799:SF1">
    <property type="entry name" value="PTS SYSTEM MANNOSE-SPECIFIC EIIAB COMPONENT-RELATED"/>
    <property type="match status" value="1"/>
</dbReference>
<evidence type="ECO:0000313" key="10">
    <source>
        <dbReference type="EMBL" id="MCR9035590.1"/>
    </source>
</evidence>
<evidence type="ECO:0000256" key="6">
    <source>
        <dbReference type="ARBA" id="ARBA00022683"/>
    </source>
</evidence>
<feature type="domain" description="PTS EIIA type-4" evidence="9">
    <location>
        <begin position="1"/>
        <end position="124"/>
    </location>
</feature>
<dbReference type="SUPFAM" id="SSF53062">
    <property type="entry name" value="PTS system fructose IIA component-like"/>
    <property type="match status" value="1"/>
</dbReference>
<evidence type="ECO:0000256" key="8">
    <source>
        <dbReference type="SAM" id="MobiDB-lite"/>
    </source>
</evidence>
<dbReference type="InterPro" id="IPR051471">
    <property type="entry name" value="Bacterial_PTS_sugar_comp"/>
</dbReference>
<feature type="region of interest" description="Disordered" evidence="8">
    <location>
        <begin position="123"/>
        <end position="143"/>
    </location>
</feature>
<accession>A0ABT1Z5W4</accession>
<evidence type="ECO:0000256" key="1">
    <source>
        <dbReference type="ARBA" id="ARBA00004496"/>
    </source>
</evidence>
<evidence type="ECO:0000313" key="11">
    <source>
        <dbReference type="Proteomes" id="UP001204320"/>
    </source>
</evidence>
<dbReference type="Gene3D" id="3.40.50.510">
    <property type="entry name" value="Phosphotransferase system, mannose-type IIA component"/>
    <property type="match status" value="1"/>
</dbReference>
<reference evidence="10 11" key="1">
    <citation type="submission" date="2022-08" db="EMBL/GenBank/DDBJ databases">
        <title>Tractidigestivibacter montrealensis type strain KD21.</title>
        <authorList>
            <person name="Diop K."/>
            <person name="Richard C."/>
            <person name="Routy B."/>
        </authorList>
    </citation>
    <scope>NUCLEOTIDE SEQUENCE [LARGE SCALE GENOMIC DNA]</scope>
    <source>
        <strain evidence="10 11">KD21</strain>
    </source>
</reference>
<evidence type="ECO:0000256" key="5">
    <source>
        <dbReference type="ARBA" id="ARBA00022679"/>
    </source>
</evidence>
<evidence type="ECO:0000256" key="2">
    <source>
        <dbReference type="ARBA" id="ARBA00022448"/>
    </source>
</evidence>
<evidence type="ECO:0000256" key="7">
    <source>
        <dbReference type="ARBA" id="ARBA00022777"/>
    </source>
</evidence>
<keyword evidence="11" id="KW-1185">Reference proteome</keyword>
<dbReference type="PROSITE" id="PS51096">
    <property type="entry name" value="PTS_EIIA_TYPE_4"/>
    <property type="match status" value="1"/>
</dbReference>
<dbReference type="Proteomes" id="UP001204320">
    <property type="component" value="Unassembled WGS sequence"/>
</dbReference>
<gene>
    <name evidence="10" type="ORF">NVS32_01265</name>
</gene>
<protein>
    <submittedName>
        <fullName evidence="10">PTS sugar transporter subunit IIA</fullName>
    </submittedName>
</protein>
<evidence type="ECO:0000256" key="3">
    <source>
        <dbReference type="ARBA" id="ARBA00022490"/>
    </source>
</evidence>
<feature type="compositionally biased region" description="Acidic residues" evidence="8">
    <location>
        <begin position="129"/>
        <end position="143"/>
    </location>
</feature>
<dbReference type="PANTHER" id="PTHR33799">
    <property type="entry name" value="PTS PERMEASE-RELATED-RELATED"/>
    <property type="match status" value="1"/>
</dbReference>
<evidence type="ECO:0000259" key="9">
    <source>
        <dbReference type="PROSITE" id="PS51096"/>
    </source>
</evidence>
<dbReference type="InterPro" id="IPR004701">
    <property type="entry name" value="PTS_EIIA_man-typ"/>
</dbReference>
<dbReference type="Pfam" id="PF03610">
    <property type="entry name" value="EIIA-man"/>
    <property type="match status" value="1"/>
</dbReference>
<keyword evidence="6" id="KW-0598">Phosphotransferase system</keyword>
<comment type="subcellular location">
    <subcellularLocation>
        <location evidence="1">Cytoplasm</location>
    </subcellularLocation>
</comment>
<evidence type="ECO:0000256" key="4">
    <source>
        <dbReference type="ARBA" id="ARBA00022597"/>
    </source>
</evidence>
<proteinExistence type="predicted"/>
<comment type="caution">
    <text evidence="10">The sequence shown here is derived from an EMBL/GenBank/DDBJ whole genome shotgun (WGS) entry which is preliminary data.</text>
</comment>
<keyword evidence="7" id="KW-0418">Kinase</keyword>
<keyword evidence="2" id="KW-0813">Transport</keyword>
<keyword evidence="5" id="KW-0808">Transferase</keyword>
<dbReference type="EMBL" id="JANSKA010000001">
    <property type="protein sequence ID" value="MCR9035590.1"/>
    <property type="molecule type" value="Genomic_DNA"/>
</dbReference>
<sequence length="143" mass="15239">MNILLVSHGKLCEGMLDAFGMLVSSCENISAFSLSESGVGDFRIRLEAKVAELTDEGDLLILADLKGGTPYNESYACFLKDPEHIRLAAGLNLPMVLEAGIAAMDSSDLDAIYKTALEAGAFGVQGTETPDESDTSNQEDDLF</sequence>
<dbReference type="InterPro" id="IPR033887">
    <property type="entry name" value="PTS_IIA_man"/>
</dbReference>
<keyword evidence="3" id="KW-0963">Cytoplasm</keyword>
<dbReference type="InterPro" id="IPR036662">
    <property type="entry name" value="PTS_EIIA_man-typ_sf"/>
</dbReference>
<keyword evidence="4 10" id="KW-0762">Sugar transport</keyword>
<name>A0ABT1Z5W4_9ACTN</name>
<dbReference type="CDD" id="cd00006">
    <property type="entry name" value="PTS_IIA_man"/>
    <property type="match status" value="1"/>
</dbReference>